<evidence type="ECO:0000259" key="1">
    <source>
        <dbReference type="Pfam" id="PF13349"/>
    </source>
</evidence>
<evidence type="ECO:0000313" key="3">
    <source>
        <dbReference type="Proteomes" id="UP001597024"/>
    </source>
</evidence>
<feature type="domain" description="DUF4097" evidence="1">
    <location>
        <begin position="41"/>
        <end position="227"/>
    </location>
</feature>
<proteinExistence type="predicted"/>
<keyword evidence="3" id="KW-1185">Reference proteome</keyword>
<comment type="caution">
    <text evidence="2">The sequence shown here is derived from an EMBL/GenBank/DDBJ whole genome shotgun (WGS) entry which is preliminary data.</text>
</comment>
<evidence type="ECO:0000313" key="2">
    <source>
        <dbReference type="EMBL" id="MFD0884863.1"/>
    </source>
</evidence>
<sequence length="230" mass="23422">MRRIVAAGGLLTVAVLLTGCGLTNIGPAAHHETATHQVTEKITKLNVRGRSGDVSVTEAGGGGALKVVETARWNDEKPETTRRVQGETLFVSYNCPSSLDNCGVDYRIEIPKGVVVDLQTGSGNVTLTSLTGEVAVSTGSGDITGTGLSGKKVFTKVGSGNAELGYTAVPDQVEMRGGSGDVTVRLPGGPYNVSARVGSGDRTVSVPQDAGSAHKVVMSTGSGDVKVLAG</sequence>
<dbReference type="Pfam" id="PF13349">
    <property type="entry name" value="DUF4097"/>
    <property type="match status" value="1"/>
</dbReference>
<dbReference type="Gene3D" id="2.160.20.120">
    <property type="match status" value="1"/>
</dbReference>
<dbReference type="InterPro" id="IPR025164">
    <property type="entry name" value="Toastrack_DUF4097"/>
</dbReference>
<organism evidence="2 3">
    <name type="scientific">Streptosporangium algeriense</name>
    <dbReference type="NCBI Taxonomy" id="1682748"/>
    <lineage>
        <taxon>Bacteria</taxon>
        <taxon>Bacillati</taxon>
        <taxon>Actinomycetota</taxon>
        <taxon>Actinomycetes</taxon>
        <taxon>Streptosporangiales</taxon>
        <taxon>Streptosporangiaceae</taxon>
        <taxon>Streptosporangium</taxon>
    </lineage>
</organism>
<dbReference type="PROSITE" id="PS51257">
    <property type="entry name" value="PROKAR_LIPOPROTEIN"/>
    <property type="match status" value="1"/>
</dbReference>
<gene>
    <name evidence="2" type="ORF">ACFQ08_09920</name>
</gene>
<dbReference type="Proteomes" id="UP001597024">
    <property type="component" value="Unassembled WGS sequence"/>
</dbReference>
<reference evidence="3" key="1">
    <citation type="journal article" date="2019" name="Int. J. Syst. Evol. Microbiol.">
        <title>The Global Catalogue of Microorganisms (GCM) 10K type strain sequencing project: providing services to taxonomists for standard genome sequencing and annotation.</title>
        <authorList>
            <consortium name="The Broad Institute Genomics Platform"/>
            <consortium name="The Broad Institute Genome Sequencing Center for Infectious Disease"/>
            <person name="Wu L."/>
            <person name="Ma J."/>
        </authorList>
    </citation>
    <scope>NUCLEOTIDE SEQUENCE [LARGE SCALE GENOMIC DNA]</scope>
    <source>
        <strain evidence="3">CCUG 62974</strain>
    </source>
</reference>
<name>A0ABW3DM65_9ACTN</name>
<dbReference type="EMBL" id="JBHTHX010000240">
    <property type="protein sequence ID" value="MFD0884863.1"/>
    <property type="molecule type" value="Genomic_DNA"/>
</dbReference>
<protein>
    <submittedName>
        <fullName evidence="2">DUF4097 family beta strand repeat-containing protein</fullName>
    </submittedName>
</protein>
<accession>A0ABW3DM65</accession>